<reference evidence="2 3" key="1">
    <citation type="submission" date="2021-03" db="EMBL/GenBank/DDBJ databases">
        <title>Sequencing the genomes of 1000 actinobacteria strains.</title>
        <authorList>
            <person name="Klenk H.-P."/>
        </authorList>
    </citation>
    <scope>NUCLEOTIDE SEQUENCE [LARGE SCALE GENOMIC DNA]</scope>
    <source>
        <strain evidence="2 3">DSM 15454</strain>
    </source>
</reference>
<dbReference type="Pfam" id="PF01610">
    <property type="entry name" value="DDE_Tnp_ISL3"/>
    <property type="match status" value="1"/>
</dbReference>
<dbReference type="InterPro" id="IPR002560">
    <property type="entry name" value="Transposase_DDE"/>
</dbReference>
<evidence type="ECO:0000313" key="3">
    <source>
        <dbReference type="Proteomes" id="UP000766570"/>
    </source>
</evidence>
<feature type="domain" description="Transposase IS204/IS1001/IS1096/IS1165 DDE" evidence="1">
    <location>
        <begin position="14"/>
        <end position="103"/>
    </location>
</feature>
<proteinExistence type="predicted"/>
<evidence type="ECO:0000259" key="1">
    <source>
        <dbReference type="Pfam" id="PF01610"/>
    </source>
</evidence>
<organism evidence="2 3">
    <name type="scientific">Paeniglutamicibacter psychrophenolicus</name>
    <dbReference type="NCBI Taxonomy" id="257454"/>
    <lineage>
        <taxon>Bacteria</taxon>
        <taxon>Bacillati</taxon>
        <taxon>Actinomycetota</taxon>
        <taxon>Actinomycetes</taxon>
        <taxon>Micrococcales</taxon>
        <taxon>Micrococcaceae</taxon>
        <taxon>Paeniglutamicibacter</taxon>
    </lineage>
</organism>
<dbReference type="EMBL" id="JAGIOE010000001">
    <property type="protein sequence ID" value="MBP2374798.1"/>
    <property type="molecule type" value="Genomic_DNA"/>
</dbReference>
<accession>A0ABS4WFS6</accession>
<dbReference type="Proteomes" id="UP000766570">
    <property type="component" value="Unassembled WGS sequence"/>
</dbReference>
<protein>
    <recommendedName>
        <fullName evidence="1">Transposase IS204/IS1001/IS1096/IS1165 DDE domain-containing protein</fullName>
    </recommendedName>
</protein>
<name>A0ABS4WFS6_9MICC</name>
<keyword evidence="3" id="KW-1185">Reference proteome</keyword>
<sequence>MLTNLPGAGDKDGEVTIAWNAYQELRLIYYVPHADGPQQVQTLLNIYADCPIPEVKRLCKTLKKSRKEIAAYVATKGVSNGHTEATNSRLETTRRVARGLKQRRELPHSLAVLRRRPPTLPGLGQRHHATIRRA</sequence>
<comment type="caution">
    <text evidence="2">The sequence shown here is derived from an EMBL/GenBank/DDBJ whole genome shotgun (WGS) entry which is preliminary data.</text>
</comment>
<gene>
    <name evidence="2" type="ORF">JOF46_002710</name>
</gene>
<evidence type="ECO:0000313" key="2">
    <source>
        <dbReference type="EMBL" id="MBP2374798.1"/>
    </source>
</evidence>